<dbReference type="Pfam" id="PF02824">
    <property type="entry name" value="TGS"/>
    <property type="match status" value="1"/>
</dbReference>
<dbReference type="NCBIfam" id="TIGR00691">
    <property type="entry name" value="spoT_relA"/>
    <property type="match status" value="1"/>
</dbReference>
<evidence type="ECO:0000313" key="11">
    <source>
        <dbReference type="Proteomes" id="UP000748752"/>
    </source>
</evidence>
<evidence type="ECO:0000259" key="8">
    <source>
        <dbReference type="PROSITE" id="PS51671"/>
    </source>
</evidence>
<dbReference type="Pfam" id="PF04607">
    <property type="entry name" value="RelA_SpoT"/>
    <property type="match status" value="1"/>
</dbReference>
<sequence>MVQTTTNLPEPVEDDAAAVRHWLGRIAERYDADARRRLAAAGELLLECHGNALLDTGESAVRHRLATADVLFGLRMDADTLCAALLQGCAGRDAAGADRLTETFGPALVRMTEDLARIEHLTRVEYVAEGGKRAARNRQEREENLRRMLLGIGADVRVVLVVLAERVHLLRRSKVLPPERRHEIAADTRRVYAPLANRLGVWQLKWELEDLSLRAAEPETYMRIAKALAERRNERQDYIARVLSVLRKELAAAGIEAEVTGRPKHIYSIWRKMQRKGVDIDQIFDLRAVRVLVDDVPACYSALGVVHGLWAHIPSEFDDYIATPKGNNYQSLHTAVVGPEDKPLEVQIRTHGMHRHAEYGVAAHWAYKEAKGHDPDFQHRVVSMRQWLEHAGDADQGEETTPPPNGELTPANVYVLTPQAKVVELPRGATPLDFAYAIHSEIGHRCRGARVDGRMVPLTYQLKSGETVEILTQKNAQPSRDWLSAHHGYLATARARNRVRQWFKQQDFDRHLAEGRTALERELSRLGIDSSPHWDKLAERFNLKTGEDLLAAVGRGDLAAGQVARKAGEPRADRREPPDELPAPRATPPARERSARSEVVVAGVGDLMTHMAACCRPVPYDKLVGYVSVGRGVIVHRRNCREILKLSADERERLVDVSWAEQPAETGYPVGVELSAADRRGLLRDISSALADADADVLGSDTRTDANNDTAHMRFTIAVTDSAHLERIIARLKQLPDVLDVRRAQ</sequence>
<dbReference type="CDD" id="cd04876">
    <property type="entry name" value="ACT_RelA-SpoT"/>
    <property type="match status" value="1"/>
</dbReference>
<dbReference type="Gene3D" id="3.10.20.30">
    <property type="match status" value="1"/>
</dbReference>
<evidence type="ECO:0000256" key="5">
    <source>
        <dbReference type="ARBA" id="ARBA00033308"/>
    </source>
</evidence>
<dbReference type="InterPro" id="IPR012676">
    <property type="entry name" value="TGS-like"/>
</dbReference>
<dbReference type="Gene3D" id="3.30.70.260">
    <property type="match status" value="1"/>
</dbReference>
<dbReference type="Gene3D" id="3.30.460.10">
    <property type="entry name" value="Beta Polymerase, domain 2"/>
    <property type="match status" value="1"/>
</dbReference>
<dbReference type="EMBL" id="NRRV01000027">
    <property type="protein sequence ID" value="MBK1631544.1"/>
    <property type="molecule type" value="Genomic_DNA"/>
</dbReference>
<evidence type="ECO:0000256" key="3">
    <source>
        <dbReference type="ARBA" id="ARBA00029754"/>
    </source>
</evidence>
<dbReference type="PANTHER" id="PTHR21262:SF31">
    <property type="entry name" value="GTP PYROPHOSPHOKINASE"/>
    <property type="match status" value="1"/>
</dbReference>
<organism evidence="10 11">
    <name type="scientific">Thiohalocapsa halophila</name>
    <dbReference type="NCBI Taxonomy" id="69359"/>
    <lineage>
        <taxon>Bacteria</taxon>
        <taxon>Pseudomonadati</taxon>
        <taxon>Pseudomonadota</taxon>
        <taxon>Gammaproteobacteria</taxon>
        <taxon>Chromatiales</taxon>
        <taxon>Chromatiaceae</taxon>
        <taxon>Thiohalocapsa</taxon>
    </lineage>
</organism>
<dbReference type="PANTHER" id="PTHR21262">
    <property type="entry name" value="GUANOSINE-3',5'-BIS DIPHOSPHATE 3'-PYROPHOSPHOHYDROLASE"/>
    <property type="match status" value="1"/>
</dbReference>
<dbReference type="Pfam" id="PF13328">
    <property type="entry name" value="HD_4"/>
    <property type="match status" value="1"/>
</dbReference>
<dbReference type="Pfam" id="PF19296">
    <property type="entry name" value="RelA_AH_RIS"/>
    <property type="match status" value="1"/>
</dbReference>
<evidence type="ECO:0000313" key="10">
    <source>
        <dbReference type="EMBL" id="MBK1631544.1"/>
    </source>
</evidence>
<comment type="function">
    <text evidence="6">In eubacteria ppGpp (guanosine 3'-diphosphate 5'-diphosphate) is a mediator of the stringent response that coordinates a variety of cellular activities in response to changes in nutritional abundance.</text>
</comment>
<gene>
    <name evidence="10" type="primary">relA</name>
    <name evidence="10" type="ORF">CKO31_12475</name>
</gene>
<dbReference type="InterPro" id="IPR004095">
    <property type="entry name" value="TGS"/>
</dbReference>
<comment type="similarity">
    <text evidence="6">Belongs to the relA/spoT family.</text>
</comment>
<feature type="compositionally biased region" description="Basic and acidic residues" evidence="7">
    <location>
        <begin position="566"/>
        <end position="578"/>
    </location>
</feature>
<dbReference type="RefSeq" id="WP_200237929.1">
    <property type="nucleotide sequence ID" value="NZ_NRRV01000027.1"/>
</dbReference>
<dbReference type="CDD" id="cd05399">
    <property type="entry name" value="NT_Rel-Spo_like"/>
    <property type="match status" value="1"/>
</dbReference>
<dbReference type="InterPro" id="IPR045600">
    <property type="entry name" value="RelA/SpoT_AH_RIS"/>
</dbReference>
<feature type="region of interest" description="Disordered" evidence="7">
    <location>
        <begin position="561"/>
        <end position="597"/>
    </location>
</feature>
<reference evidence="10 11" key="1">
    <citation type="journal article" date="2020" name="Microorganisms">
        <title>Osmotic Adaptation and Compatible Solute Biosynthesis of Phototrophic Bacteria as Revealed from Genome Analyses.</title>
        <authorList>
            <person name="Imhoff J.F."/>
            <person name="Rahn T."/>
            <person name="Kunzel S."/>
            <person name="Keller A."/>
            <person name="Neulinger S.C."/>
        </authorList>
    </citation>
    <scope>NUCLEOTIDE SEQUENCE [LARGE SCALE GENOMIC DNA]</scope>
    <source>
        <strain evidence="10 11">DSM 6210</strain>
    </source>
</reference>
<proteinExistence type="inferred from homology"/>
<dbReference type="SUPFAM" id="SSF81301">
    <property type="entry name" value="Nucleotidyltransferase"/>
    <property type="match status" value="1"/>
</dbReference>
<evidence type="ECO:0000256" key="6">
    <source>
        <dbReference type="RuleBase" id="RU003847"/>
    </source>
</evidence>
<dbReference type="InterPro" id="IPR043519">
    <property type="entry name" value="NT_sf"/>
</dbReference>
<feature type="domain" description="ACT" evidence="8">
    <location>
        <begin position="671"/>
        <end position="745"/>
    </location>
</feature>
<dbReference type="Proteomes" id="UP000748752">
    <property type="component" value="Unassembled WGS sequence"/>
</dbReference>
<dbReference type="InterPro" id="IPR007685">
    <property type="entry name" value="RelA_SpoT"/>
</dbReference>
<dbReference type="GO" id="GO:0008728">
    <property type="term" value="F:GTP diphosphokinase activity"/>
    <property type="evidence" value="ECO:0007669"/>
    <property type="project" value="UniProtKB-EC"/>
</dbReference>
<dbReference type="SUPFAM" id="SSF109604">
    <property type="entry name" value="HD-domain/PDEase-like"/>
    <property type="match status" value="1"/>
</dbReference>
<dbReference type="PROSITE" id="PS51671">
    <property type="entry name" value="ACT"/>
    <property type="match status" value="1"/>
</dbReference>
<dbReference type="InterPro" id="IPR012675">
    <property type="entry name" value="Beta-grasp_dom_sf"/>
</dbReference>
<dbReference type="SUPFAM" id="SSF55021">
    <property type="entry name" value="ACT-like"/>
    <property type="match status" value="1"/>
</dbReference>
<feature type="domain" description="TGS" evidence="9">
    <location>
        <begin position="409"/>
        <end position="472"/>
    </location>
</feature>
<dbReference type="Gene3D" id="1.10.3210.10">
    <property type="entry name" value="Hypothetical protein af1432"/>
    <property type="match status" value="1"/>
</dbReference>
<dbReference type="CDD" id="cd01668">
    <property type="entry name" value="TGS_RSH"/>
    <property type="match status" value="1"/>
</dbReference>
<keyword evidence="11" id="KW-1185">Reference proteome</keyword>
<dbReference type="PROSITE" id="PS51880">
    <property type="entry name" value="TGS"/>
    <property type="match status" value="1"/>
</dbReference>
<evidence type="ECO:0000256" key="1">
    <source>
        <dbReference type="ARBA" id="ARBA00019852"/>
    </source>
</evidence>
<name>A0ABS1CI38_9GAMM</name>
<comment type="pathway">
    <text evidence="2">Purine metabolism.</text>
</comment>
<dbReference type="InterPro" id="IPR004811">
    <property type="entry name" value="RelA/Spo_fam"/>
</dbReference>
<dbReference type="Pfam" id="PF13291">
    <property type="entry name" value="ACT_4"/>
    <property type="match status" value="1"/>
</dbReference>
<dbReference type="InterPro" id="IPR002912">
    <property type="entry name" value="ACT_dom"/>
</dbReference>
<dbReference type="InterPro" id="IPR045865">
    <property type="entry name" value="ACT-like_dom_sf"/>
</dbReference>
<dbReference type="InterPro" id="IPR033655">
    <property type="entry name" value="TGS_RelA/SpoT"/>
</dbReference>
<protein>
    <recommendedName>
        <fullName evidence="1">GTP pyrophosphokinase</fullName>
    </recommendedName>
    <alternativeName>
        <fullName evidence="4">(p)ppGpp synthase</fullName>
    </alternativeName>
    <alternativeName>
        <fullName evidence="3">ATP:GTP 3'-pyrophosphotransferase</fullName>
    </alternativeName>
    <alternativeName>
        <fullName evidence="5">ppGpp synthase I</fullName>
    </alternativeName>
</protein>
<comment type="caution">
    <text evidence="10">The sequence shown here is derived from an EMBL/GenBank/DDBJ whole genome shotgun (WGS) entry which is preliminary data.</text>
</comment>
<dbReference type="SUPFAM" id="SSF81271">
    <property type="entry name" value="TGS-like"/>
    <property type="match status" value="1"/>
</dbReference>
<evidence type="ECO:0000256" key="7">
    <source>
        <dbReference type="SAM" id="MobiDB-lite"/>
    </source>
</evidence>
<keyword evidence="10" id="KW-0808">Transferase</keyword>
<evidence type="ECO:0000256" key="2">
    <source>
        <dbReference type="ARBA" id="ARBA00025704"/>
    </source>
</evidence>
<evidence type="ECO:0000256" key="4">
    <source>
        <dbReference type="ARBA" id="ARBA00032407"/>
    </source>
</evidence>
<accession>A0ABS1CI38</accession>
<dbReference type="SMART" id="SM00954">
    <property type="entry name" value="RelA_SpoT"/>
    <property type="match status" value="1"/>
</dbReference>
<evidence type="ECO:0000259" key="9">
    <source>
        <dbReference type="PROSITE" id="PS51880"/>
    </source>
</evidence>